<protein>
    <submittedName>
        <fullName evidence="3">Tetratricopeptide repeat protein</fullName>
    </submittedName>
</protein>
<feature type="chain" id="PRO_5028846664" evidence="2">
    <location>
        <begin position="30"/>
        <end position="202"/>
    </location>
</feature>
<dbReference type="SMART" id="SM00028">
    <property type="entry name" value="TPR"/>
    <property type="match status" value="2"/>
</dbReference>
<dbReference type="KEGG" id="cpis:HS961_10250"/>
<dbReference type="Proteomes" id="UP000515240">
    <property type="component" value="Chromosome"/>
</dbReference>
<gene>
    <name evidence="3" type="ORF">HS961_10250</name>
</gene>
<dbReference type="PROSITE" id="PS50005">
    <property type="entry name" value="TPR"/>
    <property type="match status" value="1"/>
</dbReference>
<dbReference type="RefSeq" id="WP_182327639.1">
    <property type="nucleotide sequence ID" value="NZ_CP058554.1"/>
</dbReference>
<dbReference type="InterPro" id="IPR011990">
    <property type="entry name" value="TPR-like_helical_dom_sf"/>
</dbReference>
<name>A0A7G5EGQ8_9BURK</name>
<dbReference type="InterPro" id="IPR019734">
    <property type="entry name" value="TPR_rpt"/>
</dbReference>
<dbReference type="AlphaFoldDB" id="A0A7G5EGQ8"/>
<dbReference type="EMBL" id="CP058554">
    <property type="protein sequence ID" value="QMV73183.1"/>
    <property type="molecule type" value="Genomic_DNA"/>
</dbReference>
<dbReference type="Gene3D" id="1.25.40.10">
    <property type="entry name" value="Tetratricopeptide repeat domain"/>
    <property type="match status" value="1"/>
</dbReference>
<proteinExistence type="predicted"/>
<feature type="signal peptide" evidence="2">
    <location>
        <begin position="1"/>
        <end position="29"/>
    </location>
</feature>
<evidence type="ECO:0000256" key="2">
    <source>
        <dbReference type="SAM" id="SignalP"/>
    </source>
</evidence>
<feature type="repeat" description="TPR" evidence="1">
    <location>
        <begin position="96"/>
        <end position="129"/>
    </location>
</feature>
<sequence length="202" mass="21518">MKLVSCLFSPLVPRAALLALALSCSAAYADDYAAVEKLIQSGQTALALEQLEPKIQQAPRDPQWRFLQGVAQMNAGQRDEATATFEKLVQEYPELPEPYNNLAVLYAQNNQLEKASRALQDAVRANPGYSTAYENLGDIYIRLAEQALSKASSLAPAQQSRLQPKISSLRLLVTRAQPAAAAAPAAAAPAAPAAAAATDAKK</sequence>
<organism evidence="3 4">
    <name type="scientific">Comamonas piscis</name>
    <dbReference type="NCBI Taxonomy" id="1562974"/>
    <lineage>
        <taxon>Bacteria</taxon>
        <taxon>Pseudomonadati</taxon>
        <taxon>Pseudomonadota</taxon>
        <taxon>Betaproteobacteria</taxon>
        <taxon>Burkholderiales</taxon>
        <taxon>Comamonadaceae</taxon>
        <taxon>Comamonas</taxon>
    </lineage>
</organism>
<evidence type="ECO:0000313" key="3">
    <source>
        <dbReference type="EMBL" id="QMV73183.1"/>
    </source>
</evidence>
<accession>A0A7G5EGQ8</accession>
<dbReference type="Pfam" id="PF14559">
    <property type="entry name" value="TPR_19"/>
    <property type="match status" value="1"/>
</dbReference>
<keyword evidence="1" id="KW-0802">TPR repeat</keyword>
<keyword evidence="2" id="KW-0732">Signal</keyword>
<reference evidence="3 4" key="1">
    <citation type="journal article" date="2020" name="G3 (Bethesda)">
        <title>CeMbio - The Caenorhabditis elegans Microbiome Resource.</title>
        <authorList>
            <person name="Dirksen P."/>
            <person name="Assie A."/>
            <person name="Zimmermann J."/>
            <person name="Zhang F."/>
            <person name="Tietje A.M."/>
            <person name="Marsh S.A."/>
            <person name="Felix M.A."/>
            <person name="Shapira M."/>
            <person name="Kaleta C."/>
            <person name="Schulenburg H."/>
            <person name="Samuel B."/>
        </authorList>
    </citation>
    <scope>NUCLEOTIDE SEQUENCE [LARGE SCALE GENOMIC DNA]</scope>
    <source>
        <strain evidence="3 4">BIGb0172</strain>
    </source>
</reference>
<keyword evidence="4" id="KW-1185">Reference proteome</keyword>
<evidence type="ECO:0000313" key="4">
    <source>
        <dbReference type="Proteomes" id="UP000515240"/>
    </source>
</evidence>
<evidence type="ECO:0000256" key="1">
    <source>
        <dbReference type="PROSITE-ProRule" id="PRU00339"/>
    </source>
</evidence>
<dbReference type="SUPFAM" id="SSF48452">
    <property type="entry name" value="TPR-like"/>
    <property type="match status" value="1"/>
</dbReference>